<name>A0A090MBC7_9HYPO</name>
<proteinExistence type="predicted"/>
<sequence length="91" mass="10326">MARPSTFDSEAFTARSQLVQLKIQVKIFGMILDARLNYKEHIAGAAVKWSKAMMELQRLRDPILTTARQLFAAKVVPVMDHVSKEWIHACA</sequence>
<accession>A0A090MBC7</accession>
<gene>
    <name evidence="1" type="ORF">BN850_0051750</name>
</gene>
<reference evidence="1" key="1">
    <citation type="submission" date="2013-05" db="EMBL/GenBank/DDBJ databases">
        <title>Draft genome sequences of six wheat associated Fusarium spp. isolates.</title>
        <authorList>
            <person name="Moolhuijzen P.M."/>
            <person name="Manners J.M."/>
            <person name="Wilcox S."/>
            <person name="Bellgard M.I."/>
            <person name="Gardiner D.M."/>
        </authorList>
    </citation>
    <scope>NUCLEOTIDE SEQUENCE</scope>
    <source>
        <strain evidence="1">CS3069</strain>
    </source>
</reference>
<comment type="caution">
    <text evidence="1">The sequence shown here is derived from an EMBL/GenBank/DDBJ whole genome shotgun (WGS) entry which is preliminary data.</text>
</comment>
<protein>
    <submittedName>
        <fullName evidence="1">WGS project CBMI000000000 data, contig CS3069_c001162</fullName>
    </submittedName>
</protein>
<evidence type="ECO:0000313" key="1">
    <source>
        <dbReference type="EMBL" id="CEG04438.1"/>
    </source>
</evidence>
<organism evidence="1">
    <name type="scientific">Fusarium clavum</name>
    <dbReference type="NCBI Taxonomy" id="2594811"/>
    <lineage>
        <taxon>Eukaryota</taxon>
        <taxon>Fungi</taxon>
        <taxon>Dikarya</taxon>
        <taxon>Ascomycota</taxon>
        <taxon>Pezizomycotina</taxon>
        <taxon>Sordariomycetes</taxon>
        <taxon>Hypocreomycetidae</taxon>
        <taxon>Hypocreales</taxon>
        <taxon>Nectriaceae</taxon>
        <taxon>Fusarium</taxon>
        <taxon>Fusarium incarnatum-equiseti species complex</taxon>
    </lineage>
</organism>
<dbReference type="AlphaFoldDB" id="A0A090MBC7"/>
<dbReference type="EMBL" id="CBMI010001160">
    <property type="protein sequence ID" value="CEG04438.1"/>
    <property type="molecule type" value="Genomic_DNA"/>
</dbReference>